<evidence type="ECO:0000313" key="1">
    <source>
        <dbReference type="EMBL" id="OKO89668.1"/>
    </source>
</evidence>
<accession>A0A1Q5SNU1</accession>
<gene>
    <name evidence="1" type="ORF">PENSUB_13734</name>
</gene>
<name>A0A1Q5SNU1_9EURO</name>
<evidence type="ECO:0008006" key="3">
    <source>
        <dbReference type="Google" id="ProtNLM"/>
    </source>
</evidence>
<reference evidence="1 2" key="1">
    <citation type="submission" date="2016-10" db="EMBL/GenBank/DDBJ databases">
        <title>Genome sequence of the ascomycete fungus Penicillium subrubescens.</title>
        <authorList>
            <person name="De Vries R.P."/>
            <person name="Peng M."/>
            <person name="Dilokpimol A."/>
            <person name="Hilden K."/>
            <person name="Makela M.R."/>
            <person name="Grigoriev I."/>
            <person name="Riley R."/>
            <person name="Granchi Z."/>
        </authorList>
    </citation>
    <scope>NUCLEOTIDE SEQUENCE [LARGE SCALE GENOMIC DNA]</scope>
    <source>
        <strain evidence="1 2">CBS 132785</strain>
    </source>
</reference>
<keyword evidence="2" id="KW-1185">Reference proteome</keyword>
<proteinExistence type="predicted"/>
<protein>
    <recommendedName>
        <fullName evidence="3">Fungal STAND N-terminal Goodbye domain-containing protein</fullName>
    </recommendedName>
</protein>
<organism evidence="1 2">
    <name type="scientific">Penicillium subrubescens</name>
    <dbReference type="NCBI Taxonomy" id="1316194"/>
    <lineage>
        <taxon>Eukaryota</taxon>
        <taxon>Fungi</taxon>
        <taxon>Dikarya</taxon>
        <taxon>Ascomycota</taxon>
        <taxon>Pezizomycotina</taxon>
        <taxon>Eurotiomycetes</taxon>
        <taxon>Eurotiomycetidae</taxon>
        <taxon>Eurotiales</taxon>
        <taxon>Aspergillaceae</taxon>
        <taxon>Penicillium</taxon>
    </lineage>
</organism>
<comment type="caution">
    <text evidence="1">The sequence shown here is derived from an EMBL/GenBank/DDBJ whole genome shotgun (WGS) entry which is preliminary data.</text>
</comment>
<dbReference type="Proteomes" id="UP000186955">
    <property type="component" value="Unassembled WGS sequence"/>
</dbReference>
<dbReference type="EMBL" id="MNBE01000773">
    <property type="protein sequence ID" value="OKO89668.1"/>
    <property type="molecule type" value="Genomic_DNA"/>
</dbReference>
<sequence length="128" mass="14300">MSAQTHNVDADLWKHAVSEYTSKLSPAQRQAIMAPATVDECLQILITNSNRKRTFTRILEAFRPIIDTLKRFEGSIDVLTQISTGIASPIWGPLRAAMTVSSFDILLSMLPHLSDLFDNRKFHASDGE</sequence>
<dbReference type="STRING" id="1316194.A0A1Q5SNU1"/>
<evidence type="ECO:0000313" key="2">
    <source>
        <dbReference type="Proteomes" id="UP000186955"/>
    </source>
</evidence>
<dbReference type="AlphaFoldDB" id="A0A1Q5SNU1"/>